<evidence type="ECO:0000256" key="1">
    <source>
        <dbReference type="SAM" id="MobiDB-lite"/>
    </source>
</evidence>
<organism evidence="2 3">
    <name type="scientific">Allonocardiopsis opalescens</name>
    <dbReference type="NCBI Taxonomy" id="1144618"/>
    <lineage>
        <taxon>Bacteria</taxon>
        <taxon>Bacillati</taxon>
        <taxon>Actinomycetota</taxon>
        <taxon>Actinomycetes</taxon>
        <taxon>Streptosporangiales</taxon>
        <taxon>Allonocardiopsis</taxon>
    </lineage>
</organism>
<dbReference type="RefSeq" id="WP_106253404.1">
    <property type="nucleotide sequence ID" value="NZ_PVZC01000012.1"/>
</dbReference>
<protein>
    <submittedName>
        <fullName evidence="2">Uncharacterized protein</fullName>
    </submittedName>
</protein>
<gene>
    <name evidence="2" type="ORF">CLV72_11279</name>
</gene>
<accession>A0A2T0PTF8</accession>
<sequence length="82" mass="8379">MSAADRAAELADQTLGTPATPPEPQWATHTHLEGCLSGWTLQSRTAACGDITLRASCPTGCGTITLYAPLGGAPELTLEASP</sequence>
<reference evidence="2 3" key="1">
    <citation type="submission" date="2018-03" db="EMBL/GenBank/DDBJ databases">
        <title>Genomic Encyclopedia of Archaeal and Bacterial Type Strains, Phase II (KMG-II): from individual species to whole genera.</title>
        <authorList>
            <person name="Goeker M."/>
        </authorList>
    </citation>
    <scope>NUCLEOTIDE SEQUENCE [LARGE SCALE GENOMIC DNA]</scope>
    <source>
        <strain evidence="2 3">DSM 45601</strain>
    </source>
</reference>
<evidence type="ECO:0000313" key="3">
    <source>
        <dbReference type="Proteomes" id="UP000237846"/>
    </source>
</evidence>
<dbReference type="EMBL" id="PVZC01000012">
    <property type="protein sequence ID" value="PRX92006.1"/>
    <property type="molecule type" value="Genomic_DNA"/>
</dbReference>
<comment type="caution">
    <text evidence="2">The sequence shown here is derived from an EMBL/GenBank/DDBJ whole genome shotgun (WGS) entry which is preliminary data.</text>
</comment>
<evidence type="ECO:0000313" key="2">
    <source>
        <dbReference type="EMBL" id="PRX92006.1"/>
    </source>
</evidence>
<proteinExistence type="predicted"/>
<dbReference type="Proteomes" id="UP000237846">
    <property type="component" value="Unassembled WGS sequence"/>
</dbReference>
<feature type="region of interest" description="Disordered" evidence="1">
    <location>
        <begin position="1"/>
        <end position="28"/>
    </location>
</feature>
<name>A0A2T0PTF8_9ACTN</name>
<dbReference type="AlphaFoldDB" id="A0A2T0PTF8"/>
<keyword evidence="3" id="KW-1185">Reference proteome</keyword>